<dbReference type="Proteomes" id="UP000039865">
    <property type="component" value="Unassembled WGS sequence"/>
</dbReference>
<accession>A0A077ZYG3</accession>
<keyword evidence="2" id="KW-0489">Methyltransferase</keyword>
<protein>
    <submittedName>
        <fullName evidence="2">Methyltransferase small</fullName>
    </submittedName>
</protein>
<evidence type="ECO:0000313" key="2">
    <source>
        <dbReference type="EMBL" id="CDW74910.1"/>
    </source>
</evidence>
<dbReference type="OrthoDB" id="5969505at2759"/>
<keyword evidence="3" id="KW-1185">Reference proteome</keyword>
<evidence type="ECO:0000313" key="3">
    <source>
        <dbReference type="Proteomes" id="UP000039865"/>
    </source>
</evidence>
<organism evidence="2 3">
    <name type="scientific">Stylonychia lemnae</name>
    <name type="common">Ciliate</name>
    <dbReference type="NCBI Taxonomy" id="5949"/>
    <lineage>
        <taxon>Eukaryota</taxon>
        <taxon>Sar</taxon>
        <taxon>Alveolata</taxon>
        <taxon>Ciliophora</taxon>
        <taxon>Intramacronucleata</taxon>
        <taxon>Spirotrichea</taxon>
        <taxon>Stichotrichia</taxon>
        <taxon>Sporadotrichida</taxon>
        <taxon>Oxytrichidae</taxon>
        <taxon>Stylonychinae</taxon>
        <taxon>Stylonychia</taxon>
    </lineage>
</organism>
<dbReference type="AlphaFoldDB" id="A0A077ZYG3"/>
<name>A0A077ZYG3_STYLE</name>
<dbReference type="Pfam" id="PF13847">
    <property type="entry name" value="Methyltransf_31"/>
    <property type="match status" value="1"/>
</dbReference>
<dbReference type="CDD" id="cd02440">
    <property type="entry name" value="AdoMet_MTases"/>
    <property type="match status" value="1"/>
</dbReference>
<dbReference type="SUPFAM" id="SSF53335">
    <property type="entry name" value="S-adenosyl-L-methionine-dependent methyltransferases"/>
    <property type="match status" value="1"/>
</dbReference>
<reference evidence="2 3" key="1">
    <citation type="submission" date="2014-06" db="EMBL/GenBank/DDBJ databases">
        <authorList>
            <person name="Swart Estienne"/>
        </authorList>
    </citation>
    <scope>NUCLEOTIDE SEQUENCE [LARGE SCALE GENOMIC DNA]</scope>
    <source>
        <strain evidence="2 3">130c</strain>
    </source>
</reference>
<dbReference type="GO" id="GO:0008168">
    <property type="term" value="F:methyltransferase activity"/>
    <property type="evidence" value="ECO:0007669"/>
    <property type="project" value="UniProtKB-KW"/>
</dbReference>
<keyword evidence="2" id="KW-0808">Transferase</keyword>
<dbReference type="EMBL" id="CCKQ01003765">
    <property type="protein sequence ID" value="CDW74910.1"/>
    <property type="molecule type" value="Genomic_DNA"/>
</dbReference>
<dbReference type="Gene3D" id="3.40.50.150">
    <property type="entry name" value="Vaccinia Virus protein VP39"/>
    <property type="match status" value="1"/>
</dbReference>
<dbReference type="GO" id="GO:0032259">
    <property type="term" value="P:methylation"/>
    <property type="evidence" value="ECO:0007669"/>
    <property type="project" value="UniProtKB-KW"/>
</dbReference>
<proteinExistence type="predicted"/>
<dbReference type="InterPro" id="IPR025714">
    <property type="entry name" value="Methyltranfer_dom"/>
</dbReference>
<sequence>MDCAKLSQADEIEDQEGILQKVKEQNISLGKHEFEFNNHIYIGYPTVYSPQIFSDTFQIAQNFPFPAGGSFLEIGTGCGLIVLEAAFKGCKKVVGTDISEESISNSQENLARFTSQLKDTQVEFYISDIFSAIPKDEKYNTIFWNFPCQLGSKPHDEMDMLERAFKDTGYILLKRYFQEIKDYLEVGGNAYLCWHPAVANKELFQKVIDETNIELVEVSQIQGPNDVNGIMYMIK</sequence>
<evidence type="ECO:0000259" key="1">
    <source>
        <dbReference type="Pfam" id="PF13847"/>
    </source>
</evidence>
<feature type="domain" description="Methyltransferase" evidence="1">
    <location>
        <begin position="68"/>
        <end position="185"/>
    </location>
</feature>
<dbReference type="InParanoid" id="A0A077ZYG3"/>
<dbReference type="InterPro" id="IPR029063">
    <property type="entry name" value="SAM-dependent_MTases_sf"/>
</dbReference>
<gene>
    <name evidence="2" type="primary">Contig14713.g15671</name>
    <name evidence="2" type="ORF">STYLEM_3894</name>
</gene>